<proteinExistence type="inferred from homology"/>
<dbReference type="EC" id="2.4.1.-" evidence="8"/>
<evidence type="ECO:0000256" key="1">
    <source>
        <dbReference type="ARBA" id="ARBA00004935"/>
    </source>
</evidence>
<dbReference type="InterPro" id="IPR002213">
    <property type="entry name" value="UDP_glucos_trans"/>
</dbReference>
<dbReference type="Proteomes" id="UP001190926">
    <property type="component" value="Unassembled WGS sequence"/>
</dbReference>
<gene>
    <name evidence="10" type="ORF">C2S53_003869</name>
</gene>
<comment type="function">
    <text evidence="6">Catalyzes the glucosylation at the O-5 position of anthocyanidin 3-glucosides to form anthocyanidin 3,5-di-O-glucosides using UDP-glucose as sugar donor. Anthocyanidin 3,5-di-O-glucosides are molecules that are responsible for pigmentation. Also acts on anthocyanidin 3-O-(6-O-malonylglucoside). Much less active with hydroxycinnamoylglucose derivatives. No activity in the absence of the 3-O-glucoside group.</text>
</comment>
<dbReference type="CDD" id="cd03784">
    <property type="entry name" value="GT1_Gtf-like"/>
    <property type="match status" value="1"/>
</dbReference>
<evidence type="ECO:0000256" key="5">
    <source>
        <dbReference type="ARBA" id="ARBA00050360"/>
    </source>
</evidence>
<dbReference type="FunFam" id="3.40.50.2000:FF:000019">
    <property type="entry name" value="Glycosyltransferase"/>
    <property type="match status" value="1"/>
</dbReference>
<dbReference type="PANTHER" id="PTHR11926">
    <property type="entry name" value="GLUCOSYL/GLUCURONOSYL TRANSFERASES"/>
    <property type="match status" value="1"/>
</dbReference>
<evidence type="ECO:0000256" key="2">
    <source>
        <dbReference type="ARBA" id="ARBA00009995"/>
    </source>
</evidence>
<keyword evidence="4" id="KW-0732">Signal</keyword>
<dbReference type="InterPro" id="IPR035595">
    <property type="entry name" value="UDP_glycos_trans_CS"/>
</dbReference>
<dbReference type="GO" id="GO:0102816">
    <property type="term" value="F:UDP-D-glucose:delphinidin 3-O-glucosyl-5-O-caffeoylglucoside -O-beta-D-glucosyltransferase activity"/>
    <property type="evidence" value="ECO:0007669"/>
    <property type="project" value="UniProtKB-EC"/>
</dbReference>
<comment type="caution">
    <text evidence="10">The sequence shown here is derived from an EMBL/GenBank/DDBJ whole genome shotgun (WGS) entry which is preliminary data.</text>
</comment>
<dbReference type="InterPro" id="IPR004276">
    <property type="entry name" value="GlycoTrans_28_N"/>
</dbReference>
<comment type="pathway">
    <text evidence="1">Pigment biosynthesis; anthocyanin biosynthesis.</text>
</comment>
<keyword evidence="3 7" id="KW-0808">Transferase</keyword>
<dbReference type="AlphaFoldDB" id="A0AAD4JJ94"/>
<dbReference type="GO" id="GO:0080044">
    <property type="term" value="F:quercetin 7-O-glucosyltransferase activity"/>
    <property type="evidence" value="ECO:0007669"/>
    <property type="project" value="TreeGrafter"/>
</dbReference>
<keyword evidence="7" id="KW-0328">Glycosyltransferase</keyword>
<protein>
    <recommendedName>
        <fullName evidence="8">Glycosyltransferase</fullName>
        <ecNumber evidence="8">2.4.1.-</ecNumber>
    </recommendedName>
</protein>
<sequence>MAAATITKPHVLFVPRSAQGHINPALAFAKRLASEGINVTFIITTKLSKSAKISDCSSITIDYISDGSEEEVKEPKTIEAYYKRIKAVFSANLAEFIQRQKSTGSPAKLVIYDSTMPWVLDVAQEWGLLGAPFFTQSGAVSSIFYHLKQGSLKFPYEDSTVSLPALPTLQINDLPSLSKFMDSNQTILKLLADQFLNLDRAVWVFINTFDMLEKEVVEWMASRWPIKTVGPTFLLQQKYDKFSNQTISLFELKLDSYKEWLDSKEAGSVIYVSFGSTASLGKEQMEELAFGLIKSNCYFFWVVRSSEMDKLPHNFNSEKGLIVEWCNQPEVLAHRALACFISHCGWNSTLEALSYGVPLIAMAQWVDQNTNAKFIQDVWRVGVAIGVGENGIIGREEIAMCIAQVVGGERSIELKRNACKFKKLANEAVEYGGTSANNIQDFVSKLMS</sequence>
<dbReference type="Pfam" id="PF00201">
    <property type="entry name" value="UDPGT"/>
    <property type="match status" value="1"/>
</dbReference>
<dbReference type="PANTHER" id="PTHR11926:SF1560">
    <property type="entry name" value="UDP-GLYCOSYLTRANSFERASE 74E1-RELATED"/>
    <property type="match status" value="1"/>
</dbReference>
<evidence type="ECO:0000256" key="8">
    <source>
        <dbReference type="RuleBase" id="RU362057"/>
    </source>
</evidence>
<evidence type="ECO:0000256" key="3">
    <source>
        <dbReference type="ARBA" id="ARBA00022679"/>
    </source>
</evidence>
<organism evidence="10 11">
    <name type="scientific">Perilla frutescens var. hirtella</name>
    <name type="common">Perilla citriodora</name>
    <name type="synonym">Perilla setoyensis</name>
    <dbReference type="NCBI Taxonomy" id="608512"/>
    <lineage>
        <taxon>Eukaryota</taxon>
        <taxon>Viridiplantae</taxon>
        <taxon>Streptophyta</taxon>
        <taxon>Embryophyta</taxon>
        <taxon>Tracheophyta</taxon>
        <taxon>Spermatophyta</taxon>
        <taxon>Magnoliopsida</taxon>
        <taxon>eudicotyledons</taxon>
        <taxon>Gunneridae</taxon>
        <taxon>Pentapetalae</taxon>
        <taxon>asterids</taxon>
        <taxon>lamiids</taxon>
        <taxon>Lamiales</taxon>
        <taxon>Lamiaceae</taxon>
        <taxon>Nepetoideae</taxon>
        <taxon>Elsholtzieae</taxon>
        <taxon>Perilla</taxon>
    </lineage>
</organism>
<reference evidence="10 11" key="1">
    <citation type="journal article" date="2021" name="Nat. Commun.">
        <title>Incipient diploidization of the medicinal plant Perilla within 10,000 years.</title>
        <authorList>
            <person name="Zhang Y."/>
            <person name="Shen Q."/>
            <person name="Leng L."/>
            <person name="Zhang D."/>
            <person name="Chen S."/>
            <person name="Shi Y."/>
            <person name="Ning Z."/>
            <person name="Chen S."/>
        </authorList>
    </citation>
    <scope>NUCLEOTIDE SEQUENCE [LARGE SCALE GENOMIC DNA]</scope>
    <source>
        <strain evidence="11">cv. PC099</strain>
    </source>
</reference>
<evidence type="ECO:0000256" key="4">
    <source>
        <dbReference type="ARBA" id="ARBA00022729"/>
    </source>
</evidence>
<comment type="catalytic activity">
    <reaction evidence="5">
        <text>an anthocyanidin 3-O-beta-D-glucoside + UDP-alpha-D-glucose = an anthocyanidin 3,5-di-O-beta-D-glucoside + UDP + 2 H(+)</text>
        <dbReference type="Rhea" id="RHEA:35423"/>
        <dbReference type="ChEBI" id="CHEBI:15378"/>
        <dbReference type="ChEBI" id="CHEBI:16307"/>
        <dbReference type="ChEBI" id="CHEBI:57503"/>
        <dbReference type="ChEBI" id="CHEBI:58223"/>
        <dbReference type="ChEBI" id="CHEBI:58885"/>
        <dbReference type="EC" id="2.4.1.298"/>
    </reaction>
</comment>
<feature type="domain" description="Glycosyltransferase family 28 N-terminal" evidence="9">
    <location>
        <begin position="20"/>
        <end position="91"/>
    </location>
</feature>
<evidence type="ECO:0000313" key="11">
    <source>
        <dbReference type="Proteomes" id="UP001190926"/>
    </source>
</evidence>
<dbReference type="EMBL" id="SDAM02000043">
    <property type="protein sequence ID" value="KAH6834869.1"/>
    <property type="molecule type" value="Genomic_DNA"/>
</dbReference>
<name>A0AAD4JJ94_PERFH</name>
<accession>A0AAD4JJ94</accession>
<keyword evidence="11" id="KW-1185">Reference proteome</keyword>
<evidence type="ECO:0000259" key="9">
    <source>
        <dbReference type="Pfam" id="PF03033"/>
    </source>
</evidence>
<evidence type="ECO:0000313" key="10">
    <source>
        <dbReference type="EMBL" id="KAH6834869.1"/>
    </source>
</evidence>
<dbReference type="GO" id="GO:0080043">
    <property type="term" value="F:quercetin 3-O-glucosyltransferase activity"/>
    <property type="evidence" value="ECO:0007669"/>
    <property type="project" value="TreeGrafter"/>
</dbReference>
<evidence type="ECO:0000256" key="6">
    <source>
        <dbReference type="ARBA" id="ARBA00056922"/>
    </source>
</evidence>
<dbReference type="Gene3D" id="3.40.50.2000">
    <property type="entry name" value="Glycogen Phosphorylase B"/>
    <property type="match status" value="2"/>
</dbReference>
<dbReference type="GO" id="GO:0016906">
    <property type="term" value="F:sterol 3-beta-glucosyltransferase activity"/>
    <property type="evidence" value="ECO:0007669"/>
    <property type="project" value="UniProtKB-ARBA"/>
</dbReference>
<comment type="similarity">
    <text evidence="2 7">Belongs to the UDP-glycosyltransferase family.</text>
</comment>
<dbReference type="GO" id="GO:0005975">
    <property type="term" value="P:carbohydrate metabolic process"/>
    <property type="evidence" value="ECO:0007669"/>
    <property type="project" value="InterPro"/>
</dbReference>
<dbReference type="Pfam" id="PF03033">
    <property type="entry name" value="Glyco_transf_28"/>
    <property type="match status" value="1"/>
</dbReference>
<dbReference type="SUPFAM" id="SSF53756">
    <property type="entry name" value="UDP-Glycosyltransferase/glycogen phosphorylase"/>
    <property type="match status" value="1"/>
</dbReference>
<dbReference type="PROSITE" id="PS00375">
    <property type="entry name" value="UDPGT"/>
    <property type="match status" value="1"/>
</dbReference>
<evidence type="ECO:0000256" key="7">
    <source>
        <dbReference type="RuleBase" id="RU003718"/>
    </source>
</evidence>